<protein>
    <submittedName>
        <fullName evidence="3">Uncharacterized protein</fullName>
    </submittedName>
</protein>
<feature type="transmembrane region" description="Helical" evidence="2">
    <location>
        <begin position="34"/>
        <end position="51"/>
    </location>
</feature>
<sequence length="114" mass="12628">MATYSGSRQQARRRRKRTSKQDAFSKKLIDDIRSLLWIVTVGGLLLAFYCVKRNYTGALPWIGAMVGLPWSAHGVVCAFYLNLCKSDHSAGGITFESAKAKGFVEDPSWESPAI</sequence>
<keyword evidence="2" id="KW-1133">Transmembrane helix</keyword>
<dbReference type="EMBL" id="BK015294">
    <property type="protein sequence ID" value="DAD99826.1"/>
    <property type="molecule type" value="Genomic_DNA"/>
</dbReference>
<reference evidence="3" key="1">
    <citation type="journal article" date="2021" name="Proc. Natl. Acad. Sci. U.S.A.">
        <title>A Catalog of Tens of Thousands of Viruses from Human Metagenomes Reveals Hidden Associations with Chronic Diseases.</title>
        <authorList>
            <person name="Tisza M.J."/>
            <person name="Buck C.B."/>
        </authorList>
    </citation>
    <scope>NUCLEOTIDE SEQUENCE</scope>
    <source>
        <strain evidence="3">Ct7Q419</strain>
    </source>
</reference>
<organism evidence="3">
    <name type="scientific">Myoviridae sp. ct7Q419</name>
    <dbReference type="NCBI Taxonomy" id="2825038"/>
    <lineage>
        <taxon>Viruses</taxon>
        <taxon>Duplodnaviria</taxon>
        <taxon>Heunggongvirae</taxon>
        <taxon>Uroviricota</taxon>
        <taxon>Caudoviricetes</taxon>
    </lineage>
</organism>
<keyword evidence="2" id="KW-0812">Transmembrane</keyword>
<evidence type="ECO:0000256" key="1">
    <source>
        <dbReference type="SAM" id="MobiDB-lite"/>
    </source>
</evidence>
<evidence type="ECO:0000256" key="2">
    <source>
        <dbReference type="SAM" id="Phobius"/>
    </source>
</evidence>
<evidence type="ECO:0000313" key="3">
    <source>
        <dbReference type="EMBL" id="DAD99826.1"/>
    </source>
</evidence>
<feature type="transmembrane region" description="Helical" evidence="2">
    <location>
        <begin position="58"/>
        <end position="81"/>
    </location>
</feature>
<feature type="region of interest" description="Disordered" evidence="1">
    <location>
        <begin position="1"/>
        <end position="21"/>
    </location>
</feature>
<name>A0A8S5P040_9CAUD</name>
<accession>A0A8S5P040</accession>
<keyword evidence="2" id="KW-0472">Membrane</keyword>
<proteinExistence type="predicted"/>